<dbReference type="FunFam" id="3.40.30.10:FF:000001">
    <property type="entry name" value="Thioredoxin"/>
    <property type="match status" value="1"/>
</dbReference>
<organism evidence="12 13">
    <name type="scientific">Streptococcus salivarius</name>
    <dbReference type="NCBI Taxonomy" id="1304"/>
    <lineage>
        <taxon>Bacteria</taxon>
        <taxon>Bacillati</taxon>
        <taxon>Bacillota</taxon>
        <taxon>Bacilli</taxon>
        <taxon>Lactobacillales</taxon>
        <taxon>Streptococcaceae</taxon>
        <taxon>Streptococcus</taxon>
    </lineage>
</organism>
<evidence type="ECO:0000313" key="12">
    <source>
        <dbReference type="EMBL" id="KEO43168.1"/>
    </source>
</evidence>
<feature type="active site" description="Nucleophile" evidence="9">
    <location>
        <position position="31"/>
    </location>
</feature>
<gene>
    <name evidence="12" type="ORF">DL07_07655</name>
</gene>
<dbReference type="InterPro" id="IPR005746">
    <property type="entry name" value="Thioredoxin"/>
</dbReference>
<proteinExistence type="inferred from homology"/>
<feature type="site" description="Deprotonates C-terminal active site Cys" evidence="9">
    <location>
        <position position="22"/>
    </location>
</feature>
<dbReference type="PRINTS" id="PR00421">
    <property type="entry name" value="THIOREDOXIN"/>
</dbReference>
<dbReference type="SUPFAM" id="SSF52833">
    <property type="entry name" value="Thioredoxin-like"/>
    <property type="match status" value="1"/>
</dbReference>
<keyword evidence="6 10" id="KW-0676">Redox-active center</keyword>
<evidence type="ECO:0000256" key="7">
    <source>
        <dbReference type="NCBIfam" id="TIGR01068"/>
    </source>
</evidence>
<comment type="similarity">
    <text evidence="1 8">Belongs to the thioredoxin family.</text>
</comment>
<evidence type="ECO:0000259" key="11">
    <source>
        <dbReference type="PROSITE" id="PS51352"/>
    </source>
</evidence>
<reference evidence="12 13" key="1">
    <citation type="submission" date="2014-04" db="EMBL/GenBank/DDBJ databases">
        <title>Variable characteristics of bacteriocin-producing Streptococcus salivarius strains isolated from Malaysian subjects.</title>
        <authorList>
            <person name="Philip K."/>
            <person name="Barbour A."/>
        </authorList>
    </citation>
    <scope>NUCLEOTIDE SEQUENCE [LARGE SCALE GENOMIC DNA]</scope>
    <source>
        <strain evidence="12 13">NU10</strain>
    </source>
</reference>
<feature type="site" description="Contributes to redox potential value" evidence="9">
    <location>
        <position position="29"/>
    </location>
</feature>
<evidence type="ECO:0000256" key="8">
    <source>
        <dbReference type="PIRNR" id="PIRNR000077"/>
    </source>
</evidence>
<evidence type="ECO:0000313" key="13">
    <source>
        <dbReference type="Proteomes" id="UP000027855"/>
    </source>
</evidence>
<dbReference type="InterPro" id="IPR013766">
    <property type="entry name" value="Thioredoxin_domain"/>
</dbReference>
<dbReference type="Pfam" id="PF00085">
    <property type="entry name" value="Thioredoxin"/>
    <property type="match status" value="1"/>
</dbReference>
<dbReference type="PANTHER" id="PTHR45663:SF11">
    <property type="entry name" value="GEO12009P1"/>
    <property type="match status" value="1"/>
</dbReference>
<dbReference type="EMBL" id="JJMT01000034">
    <property type="protein sequence ID" value="KEO43168.1"/>
    <property type="molecule type" value="Genomic_DNA"/>
</dbReference>
<feature type="site" description="Contributes to redox potential value" evidence="9">
    <location>
        <position position="30"/>
    </location>
</feature>
<accession>A0A074INF2</accession>
<keyword evidence="5 10" id="KW-1015">Disulfide bond</keyword>
<dbReference type="AlphaFoldDB" id="A0A074INF2"/>
<feature type="domain" description="Thioredoxin" evidence="11">
    <location>
        <begin position="1"/>
        <end position="104"/>
    </location>
</feature>
<dbReference type="Proteomes" id="UP000027855">
    <property type="component" value="Unassembled WGS sequence"/>
</dbReference>
<keyword evidence="4" id="KW-0249">Electron transport</keyword>
<evidence type="ECO:0000256" key="4">
    <source>
        <dbReference type="ARBA" id="ARBA00022982"/>
    </source>
</evidence>
<name>A0A074INF2_STRSL</name>
<evidence type="ECO:0000256" key="9">
    <source>
        <dbReference type="PIRSR" id="PIRSR000077-1"/>
    </source>
</evidence>
<evidence type="ECO:0000256" key="2">
    <source>
        <dbReference type="ARBA" id="ARBA00020570"/>
    </source>
</evidence>
<protein>
    <recommendedName>
        <fullName evidence="2 7">Thioredoxin</fullName>
    </recommendedName>
</protein>
<dbReference type="InterPro" id="IPR036249">
    <property type="entry name" value="Thioredoxin-like_sf"/>
</dbReference>
<comment type="caution">
    <text evidence="12">The sequence shown here is derived from an EMBL/GenBank/DDBJ whole genome shotgun (WGS) entry which is preliminary data.</text>
</comment>
<dbReference type="RefSeq" id="WP_037604026.1">
    <property type="nucleotide sequence ID" value="NZ_JACLQQ010000011.1"/>
</dbReference>
<evidence type="ECO:0000256" key="1">
    <source>
        <dbReference type="ARBA" id="ARBA00008987"/>
    </source>
</evidence>
<dbReference type="GO" id="GO:0015035">
    <property type="term" value="F:protein-disulfide reductase activity"/>
    <property type="evidence" value="ECO:0007669"/>
    <property type="project" value="UniProtKB-UniRule"/>
</dbReference>
<evidence type="ECO:0000256" key="5">
    <source>
        <dbReference type="ARBA" id="ARBA00023157"/>
    </source>
</evidence>
<keyword evidence="3" id="KW-0813">Transport</keyword>
<dbReference type="PANTHER" id="PTHR45663">
    <property type="entry name" value="GEO12009P1"/>
    <property type="match status" value="1"/>
</dbReference>
<dbReference type="PIRSF" id="PIRSF000077">
    <property type="entry name" value="Thioredoxin"/>
    <property type="match status" value="1"/>
</dbReference>
<dbReference type="PROSITE" id="PS51352">
    <property type="entry name" value="THIOREDOXIN_2"/>
    <property type="match status" value="1"/>
</dbReference>
<dbReference type="GO" id="GO:0005737">
    <property type="term" value="C:cytoplasm"/>
    <property type="evidence" value="ECO:0007669"/>
    <property type="project" value="TreeGrafter"/>
</dbReference>
<feature type="active site" description="Nucleophile" evidence="9">
    <location>
        <position position="28"/>
    </location>
</feature>
<dbReference type="CDD" id="cd02947">
    <property type="entry name" value="TRX_family"/>
    <property type="match status" value="1"/>
</dbReference>
<evidence type="ECO:0000256" key="10">
    <source>
        <dbReference type="PIRSR" id="PIRSR000077-4"/>
    </source>
</evidence>
<sequence>MTTQLTTETFAKSIQNGVSFIDFGAQWCPPCQMMEPVVEELSQDFDGKVTIAQVDVDQSQDLANLFGIRSIPTMVIFKDGKPVDALVGVHPKQTLIEKIQAQLS</sequence>
<evidence type="ECO:0000256" key="6">
    <source>
        <dbReference type="ARBA" id="ARBA00023284"/>
    </source>
</evidence>
<feature type="disulfide bond" description="Redox-active" evidence="10">
    <location>
        <begin position="28"/>
        <end position="31"/>
    </location>
</feature>
<evidence type="ECO:0000256" key="3">
    <source>
        <dbReference type="ARBA" id="ARBA00022448"/>
    </source>
</evidence>
<dbReference type="Gene3D" id="3.40.30.10">
    <property type="entry name" value="Glutaredoxin"/>
    <property type="match status" value="1"/>
</dbReference>
<dbReference type="NCBIfam" id="TIGR01068">
    <property type="entry name" value="thioredoxin"/>
    <property type="match status" value="1"/>
</dbReference>